<dbReference type="InterPro" id="IPR013783">
    <property type="entry name" value="Ig-like_fold"/>
</dbReference>
<accession>A0A7G5XEZ5</accession>
<name>A0A7G5XEZ5_9BACT</name>
<proteinExistence type="predicted"/>
<dbReference type="KEGG" id="lacs:H4075_18525"/>
<sequence length="1044" mass="108054">MKSISRYFKGLMLPFIFLLHAYVSYAQSPGLIVRPAGATGPVVLNPNQDFFSSATSAGFTTSDITQSEILYKIIKPVMIEPTGDLATGPDGGYSDIVKTVDNSGCYIYNDGTNLLFRLRIGSIVSGAKAYNILIDTDLKLGASGSAADPNYVAPTNSGNGNPGFELEVALETGTNGRVAIYNVDGIVNPTASNTYSLATNQLISVALSRESGNADYFYDFFVPMSALGITASTPIRMVISTNTNPGSAFQGTRSDIYGLNDDNFTSTTDAWEFLGENTPSFTLNDLTSGGSGPSDACTAAPAVNTDIASGSNVNITGTWTRLDATKPSTATISVYKNGVLAGTTTATSGSPWTYIIASVASGDIITAKAQSTVESMCLTSNSVAVTSCSPANISTNITTAISCITNKGIQGTKPANARIKLYTIAAGGNLILLADDATTTFKITYNQTTDPSGTIWEYNSTNNGGPNAACTGGANDMTSASYAFTVIESGKCESAPAFSCLTLTQTAAPTITQTILYPGSTISGTAVTGATVRLLVNGFIVASTTASGSAYSFSNQTFQTGDVITVRQQASGQCVSTAATITASCFTAAPVITTDIQGNLTGGTTTVTGTSSEPAGTTIRFYNTTPTLLGTTTVQANGTWSVTVTALVNGATYYATAQNGTCSVSANSSSATARVATTVCPTITGSYTEGNASVSGSITGPFTGTVYLYQDGGLIGSVALTAQSAWTVTVLASNPLYAGGVLTVGAQATNSTLNTACGSTTTVSCSAPTTPLISPTTSSISVGQTVTYTVSNTQSGVLYVVEDAVSGSSYATSEFGNGGAETITTQTFTSPGVYNIEVVADKLSGSGCLSVATASITVSGTLPVQLLSFNGRLINAQSHLNWRTATEINASHYLIERSGDGINFLSIGSVKAMGNSVAETAYQFVDASPLAAFNYYRLKMVDEDGKSSYSMVIKLYSNSSTKVIASPNPFDQVINIQATVEVSEDAYIRLFDQHGRIVYNTIRSVFKGTNAIQLNNLPQLPAGNYILEVRSGQLKSAQLILKAK</sequence>
<keyword evidence="3" id="KW-1185">Reference proteome</keyword>
<feature type="domain" description="Secretion system C-terminal sorting" evidence="1">
    <location>
        <begin position="967"/>
        <end position="1036"/>
    </location>
</feature>
<organism evidence="2 3">
    <name type="scientific">Lacibacter sediminis</name>
    <dbReference type="NCBI Taxonomy" id="2760713"/>
    <lineage>
        <taxon>Bacteria</taxon>
        <taxon>Pseudomonadati</taxon>
        <taxon>Bacteroidota</taxon>
        <taxon>Chitinophagia</taxon>
        <taxon>Chitinophagales</taxon>
        <taxon>Chitinophagaceae</taxon>
        <taxon>Lacibacter</taxon>
    </lineage>
</organism>
<gene>
    <name evidence="2" type="ORF">H4075_18525</name>
</gene>
<reference evidence="3" key="1">
    <citation type="submission" date="2020-08" db="EMBL/GenBank/DDBJ databases">
        <title>Lacibacter sp. S13-6-6 genome sequencing.</title>
        <authorList>
            <person name="Jin L."/>
        </authorList>
    </citation>
    <scope>NUCLEOTIDE SEQUENCE [LARGE SCALE GENOMIC DNA]</scope>
    <source>
        <strain evidence="3">S13-6-6</strain>
    </source>
</reference>
<dbReference type="NCBIfam" id="TIGR04183">
    <property type="entry name" value="Por_Secre_tail"/>
    <property type="match status" value="1"/>
</dbReference>
<dbReference type="RefSeq" id="WP_182802310.1">
    <property type="nucleotide sequence ID" value="NZ_CP060007.1"/>
</dbReference>
<dbReference type="Gene3D" id="2.60.40.10">
    <property type="entry name" value="Immunoglobulins"/>
    <property type="match status" value="1"/>
</dbReference>
<protein>
    <submittedName>
        <fullName evidence="2">T9SS type A sorting domain-containing protein</fullName>
    </submittedName>
</protein>
<dbReference type="EMBL" id="CP060007">
    <property type="protein sequence ID" value="QNA44048.1"/>
    <property type="molecule type" value="Genomic_DNA"/>
</dbReference>
<evidence type="ECO:0000313" key="3">
    <source>
        <dbReference type="Proteomes" id="UP000515344"/>
    </source>
</evidence>
<dbReference type="InterPro" id="IPR026444">
    <property type="entry name" value="Secre_tail"/>
</dbReference>
<evidence type="ECO:0000313" key="2">
    <source>
        <dbReference type="EMBL" id="QNA44048.1"/>
    </source>
</evidence>
<dbReference type="AlphaFoldDB" id="A0A7G5XEZ5"/>
<evidence type="ECO:0000259" key="1">
    <source>
        <dbReference type="Pfam" id="PF18962"/>
    </source>
</evidence>
<dbReference type="Pfam" id="PF18962">
    <property type="entry name" value="Por_Secre_tail"/>
    <property type="match status" value="1"/>
</dbReference>
<dbReference type="Proteomes" id="UP000515344">
    <property type="component" value="Chromosome"/>
</dbReference>